<dbReference type="RefSeq" id="WP_092037277.1">
    <property type="nucleotide sequence ID" value="NZ_FOOK01000009.1"/>
</dbReference>
<dbReference type="InterPro" id="IPR005467">
    <property type="entry name" value="His_kinase_dom"/>
</dbReference>
<keyword evidence="7" id="KW-0547">Nucleotide-binding</keyword>
<evidence type="ECO:0000259" key="14">
    <source>
        <dbReference type="PROSITE" id="PS50885"/>
    </source>
</evidence>
<feature type="transmembrane region" description="Helical" evidence="12">
    <location>
        <begin position="7"/>
        <end position="30"/>
    </location>
</feature>
<dbReference type="Gene3D" id="3.30.565.10">
    <property type="entry name" value="Histidine kinase-like ATPase, C-terminal domain"/>
    <property type="match status" value="1"/>
</dbReference>
<dbReference type="PANTHER" id="PTHR43711">
    <property type="entry name" value="TWO-COMPONENT HISTIDINE KINASE"/>
    <property type="match status" value="1"/>
</dbReference>
<dbReference type="SMART" id="SM00304">
    <property type="entry name" value="HAMP"/>
    <property type="match status" value="1"/>
</dbReference>
<gene>
    <name evidence="15" type="ORF">SAMN04488025_10937</name>
</gene>
<dbReference type="InterPro" id="IPR004358">
    <property type="entry name" value="Sig_transdc_His_kin-like_C"/>
</dbReference>
<dbReference type="GO" id="GO:0000155">
    <property type="term" value="F:phosphorelay sensor kinase activity"/>
    <property type="evidence" value="ECO:0007669"/>
    <property type="project" value="InterPro"/>
</dbReference>
<protein>
    <recommendedName>
        <fullName evidence="3">histidine kinase</fullName>
        <ecNumber evidence="3">2.7.13.3</ecNumber>
    </recommendedName>
</protein>
<evidence type="ECO:0000256" key="7">
    <source>
        <dbReference type="ARBA" id="ARBA00022741"/>
    </source>
</evidence>
<dbReference type="InterPro" id="IPR003661">
    <property type="entry name" value="HisK_dim/P_dom"/>
</dbReference>
<dbReference type="EMBL" id="FOOK01000009">
    <property type="protein sequence ID" value="SFF93247.1"/>
    <property type="molecule type" value="Genomic_DNA"/>
</dbReference>
<dbReference type="Proteomes" id="UP000198661">
    <property type="component" value="Unassembled WGS sequence"/>
</dbReference>
<evidence type="ECO:0000256" key="8">
    <source>
        <dbReference type="ARBA" id="ARBA00022777"/>
    </source>
</evidence>
<dbReference type="Gene3D" id="1.10.287.130">
    <property type="match status" value="1"/>
</dbReference>
<dbReference type="FunFam" id="3.30.565.10:FF:000006">
    <property type="entry name" value="Sensor histidine kinase WalK"/>
    <property type="match status" value="1"/>
</dbReference>
<dbReference type="InterPro" id="IPR003660">
    <property type="entry name" value="HAMP_dom"/>
</dbReference>
<dbReference type="SMART" id="SM00388">
    <property type="entry name" value="HisKA"/>
    <property type="match status" value="1"/>
</dbReference>
<dbReference type="AlphaFoldDB" id="A0A1I2MUT3"/>
<keyword evidence="12" id="KW-0812">Transmembrane</keyword>
<feature type="domain" description="HAMP" evidence="14">
    <location>
        <begin position="171"/>
        <end position="223"/>
    </location>
</feature>
<dbReference type="SMART" id="SM00387">
    <property type="entry name" value="HATPase_c"/>
    <property type="match status" value="1"/>
</dbReference>
<reference evidence="15 16" key="1">
    <citation type="submission" date="2016-10" db="EMBL/GenBank/DDBJ databases">
        <authorList>
            <person name="de Groot N.N."/>
        </authorList>
    </citation>
    <scope>NUCLEOTIDE SEQUENCE [LARGE SCALE GENOMIC DNA]</scope>
    <source>
        <strain evidence="15 16">DSM 44945</strain>
    </source>
</reference>
<dbReference type="Pfam" id="PF00512">
    <property type="entry name" value="HisKA"/>
    <property type="match status" value="1"/>
</dbReference>
<proteinExistence type="predicted"/>
<dbReference type="SUPFAM" id="SSF47384">
    <property type="entry name" value="Homodimeric domain of signal transducing histidine kinase"/>
    <property type="match status" value="1"/>
</dbReference>
<evidence type="ECO:0000256" key="6">
    <source>
        <dbReference type="ARBA" id="ARBA00022679"/>
    </source>
</evidence>
<evidence type="ECO:0000256" key="2">
    <source>
        <dbReference type="ARBA" id="ARBA00004651"/>
    </source>
</evidence>
<keyword evidence="8 15" id="KW-0418">Kinase</keyword>
<dbReference type="InterPro" id="IPR036097">
    <property type="entry name" value="HisK_dim/P_sf"/>
</dbReference>
<dbReference type="EC" id="2.7.13.3" evidence="3"/>
<evidence type="ECO:0000259" key="13">
    <source>
        <dbReference type="PROSITE" id="PS50109"/>
    </source>
</evidence>
<name>A0A1I2MUT3_9BACL</name>
<evidence type="ECO:0000256" key="5">
    <source>
        <dbReference type="ARBA" id="ARBA00022553"/>
    </source>
</evidence>
<dbReference type="PANTHER" id="PTHR43711:SF1">
    <property type="entry name" value="HISTIDINE KINASE 1"/>
    <property type="match status" value="1"/>
</dbReference>
<comment type="subcellular location">
    <subcellularLocation>
        <location evidence="2">Cell membrane</location>
        <topology evidence="2">Multi-pass membrane protein</topology>
    </subcellularLocation>
</comment>
<evidence type="ECO:0000256" key="3">
    <source>
        <dbReference type="ARBA" id="ARBA00012438"/>
    </source>
</evidence>
<dbReference type="PROSITE" id="PS50109">
    <property type="entry name" value="HIS_KIN"/>
    <property type="match status" value="1"/>
</dbReference>
<keyword evidence="4" id="KW-1003">Cell membrane</keyword>
<feature type="domain" description="Histidine kinase" evidence="13">
    <location>
        <begin position="231"/>
        <end position="452"/>
    </location>
</feature>
<dbReference type="PROSITE" id="PS50885">
    <property type="entry name" value="HAMP"/>
    <property type="match status" value="1"/>
</dbReference>
<dbReference type="InterPro" id="IPR036890">
    <property type="entry name" value="HATPase_C_sf"/>
</dbReference>
<dbReference type="PRINTS" id="PR00344">
    <property type="entry name" value="BCTRLSENSOR"/>
</dbReference>
<evidence type="ECO:0000256" key="4">
    <source>
        <dbReference type="ARBA" id="ARBA00022475"/>
    </source>
</evidence>
<dbReference type="GO" id="GO:0005886">
    <property type="term" value="C:plasma membrane"/>
    <property type="evidence" value="ECO:0007669"/>
    <property type="project" value="UniProtKB-SubCell"/>
</dbReference>
<dbReference type="Gene3D" id="6.10.340.10">
    <property type="match status" value="1"/>
</dbReference>
<dbReference type="SUPFAM" id="SSF55874">
    <property type="entry name" value="ATPase domain of HSP90 chaperone/DNA topoisomerase II/histidine kinase"/>
    <property type="match status" value="1"/>
</dbReference>
<evidence type="ECO:0000313" key="16">
    <source>
        <dbReference type="Proteomes" id="UP000198661"/>
    </source>
</evidence>
<keyword evidence="9" id="KW-0067">ATP-binding</keyword>
<dbReference type="InterPro" id="IPR050736">
    <property type="entry name" value="Sensor_HK_Regulatory"/>
</dbReference>
<dbReference type="Pfam" id="PF00672">
    <property type="entry name" value="HAMP"/>
    <property type="match status" value="1"/>
</dbReference>
<keyword evidence="12" id="KW-1133">Transmembrane helix</keyword>
<keyword evidence="16" id="KW-1185">Reference proteome</keyword>
<evidence type="ECO:0000256" key="10">
    <source>
        <dbReference type="ARBA" id="ARBA00023012"/>
    </source>
</evidence>
<dbReference type="CDD" id="cd16922">
    <property type="entry name" value="HATPase_EvgS-ArcB-TorS-like"/>
    <property type="match status" value="1"/>
</dbReference>
<accession>A0A1I2MUT3</accession>
<feature type="transmembrane region" description="Helical" evidence="12">
    <location>
        <begin position="149"/>
        <end position="170"/>
    </location>
</feature>
<dbReference type="CDD" id="cd06225">
    <property type="entry name" value="HAMP"/>
    <property type="match status" value="1"/>
</dbReference>
<dbReference type="OrthoDB" id="9813151at2"/>
<evidence type="ECO:0000256" key="9">
    <source>
        <dbReference type="ARBA" id="ARBA00022840"/>
    </source>
</evidence>
<keyword evidence="5" id="KW-0597">Phosphoprotein</keyword>
<dbReference type="InterPro" id="IPR003594">
    <property type="entry name" value="HATPase_dom"/>
</dbReference>
<keyword evidence="11 12" id="KW-0472">Membrane</keyword>
<sequence length="454" mass="50746">MSVSRKLFVAMAAFIVGMGLVFAFVTQIVLRDALEVMVAAPRKEKIDELSRLFAEHYEKNGNSWKHVHTLDVENKLRTETGQRASIVLQARNRQILLSAGEAEPSTVLRFGVRSLVRLKGDTIGFLHYHDPAVDFMSRLRIGILDSTTFLLILGTLFLVALSLLVAYGLAKWLTAPLRRLIPAIDRLGKGELGIQAPVTTGDEYGKVAKAFNEMSNQLKKAEEIRKHLVADVAHELRTPLTIIRGRLDFLQQSGRPIPPENLLPLQDELIRLTRLVEDLHQLTLAEAKQLPLERKPTHIPSLLRRILERVGPEAAKKGIHLSLDDFSGEATLSVDPNRITQVFLNLLVNALRYTPEGGSVHIRIDREERPEEKQNMLRVSVSDTGIGIEPEHLPHLFDRFYRTDPARTRSRGGSGLGLAIAKEFVAAHGGTIEVESKPCRGTTFIVRLPYPGKR</sequence>
<dbReference type="Pfam" id="PF02518">
    <property type="entry name" value="HATPase_c"/>
    <property type="match status" value="1"/>
</dbReference>
<organism evidence="15 16">
    <name type="scientific">Planifilum fulgidum</name>
    <dbReference type="NCBI Taxonomy" id="201973"/>
    <lineage>
        <taxon>Bacteria</taxon>
        <taxon>Bacillati</taxon>
        <taxon>Bacillota</taxon>
        <taxon>Bacilli</taxon>
        <taxon>Bacillales</taxon>
        <taxon>Thermoactinomycetaceae</taxon>
        <taxon>Planifilum</taxon>
    </lineage>
</organism>
<comment type="catalytic activity">
    <reaction evidence="1">
        <text>ATP + protein L-histidine = ADP + protein N-phospho-L-histidine.</text>
        <dbReference type="EC" id="2.7.13.3"/>
    </reaction>
</comment>
<dbReference type="SUPFAM" id="SSF158472">
    <property type="entry name" value="HAMP domain-like"/>
    <property type="match status" value="1"/>
</dbReference>
<dbReference type="STRING" id="201973.SAMN04488025_10937"/>
<evidence type="ECO:0000313" key="15">
    <source>
        <dbReference type="EMBL" id="SFF93247.1"/>
    </source>
</evidence>
<evidence type="ECO:0000256" key="12">
    <source>
        <dbReference type="SAM" id="Phobius"/>
    </source>
</evidence>
<dbReference type="GO" id="GO:0005524">
    <property type="term" value="F:ATP binding"/>
    <property type="evidence" value="ECO:0007669"/>
    <property type="project" value="UniProtKB-KW"/>
</dbReference>
<keyword evidence="10" id="KW-0902">Two-component regulatory system</keyword>
<evidence type="ECO:0000256" key="1">
    <source>
        <dbReference type="ARBA" id="ARBA00000085"/>
    </source>
</evidence>
<evidence type="ECO:0000256" key="11">
    <source>
        <dbReference type="ARBA" id="ARBA00023136"/>
    </source>
</evidence>
<keyword evidence="6" id="KW-0808">Transferase</keyword>
<dbReference type="CDD" id="cd00082">
    <property type="entry name" value="HisKA"/>
    <property type="match status" value="1"/>
</dbReference>